<dbReference type="InterPro" id="IPR048124">
    <property type="entry name" value="Tannase_B"/>
</dbReference>
<feature type="chain" id="PRO_5041210339" description="BD-FAE-like domain-containing protein" evidence="1">
    <location>
        <begin position="24"/>
        <end position="568"/>
    </location>
</feature>
<sequence length="568" mass="61689">MKFKYNNIVFSIIMAFSASGLTACNNESNSSTLASTETTESSIDSSLKFDASKSQVTTVNLTVDGQAMKVTQYRIVYVAKPVKMASTQATLGGGTTTISDPYAYQTLIISIPEGKENDQKTAMYLQFNNGGWWASPVKTNINEGANLVSTNDTDNYGAALKAGYIVVDVGTRGRGIRSYDGTWAGKAPAVIVDAKAAIRYLRLNDTLLPGSAEKIIITGTSGGGGLISTVAASGNSPDYLSYLAEIGAAGVRGSGTSLTSTVKDNVFAVVAYCPINNLANADLGYEWQYNTSRNDSNTGNLNGVSYSAGPQLTASKEIAEKFPMYLQTLNLKLPNGQQLTAENMPDQIKEQIKSEIERQLAKGTPVPNFGENFVSSKATLVNDWLKHDGSKVTEIDYQKFLNYVAANQALKTVVAFDAVGVNGNTAISGETNLFGDSQNEYNNFTQWSWDHNSKTADGSGQDDTGLSWENYLNSNSSTANLLKDQLKMVNPIAYLNTTTDTAPYWYIRHGMLDRDTSFAMQMILYYAVTNDPKVKDTNFKLPYLTGHAGNYDVQEAFKWINEKLNTTQ</sequence>
<accession>A0AA45B923</accession>
<feature type="domain" description="BD-FAE-like" evidence="2">
    <location>
        <begin position="156"/>
        <end position="282"/>
    </location>
</feature>
<evidence type="ECO:0000256" key="1">
    <source>
        <dbReference type="SAM" id="SignalP"/>
    </source>
</evidence>
<dbReference type="Proteomes" id="UP000233757">
    <property type="component" value="Unassembled WGS sequence"/>
</dbReference>
<protein>
    <recommendedName>
        <fullName evidence="2">BD-FAE-like domain-containing protein</fullName>
    </recommendedName>
</protein>
<comment type="caution">
    <text evidence="3">The sequence shown here is derived from an EMBL/GenBank/DDBJ whole genome shotgun (WGS) entry which is preliminary data.</text>
</comment>
<name>A0AA45B923_ACIBA</name>
<reference evidence="3 4" key="1">
    <citation type="submission" date="2018-02" db="EMBL/GenBank/DDBJ databases">
        <title>Acinetobacter baumanii whole genome sequence.</title>
        <authorList>
            <person name="Qasim Z.J."/>
        </authorList>
    </citation>
    <scope>NUCLEOTIDE SEQUENCE [LARGE SCALE GENOMIC DNA]</scope>
    <source>
        <strain evidence="3 4">ZQ8</strain>
    </source>
</reference>
<organism evidence="3 4">
    <name type="scientific">Acinetobacter baumannii</name>
    <dbReference type="NCBI Taxonomy" id="470"/>
    <lineage>
        <taxon>Bacteria</taxon>
        <taxon>Pseudomonadati</taxon>
        <taxon>Pseudomonadota</taxon>
        <taxon>Gammaproteobacteria</taxon>
        <taxon>Moraxellales</taxon>
        <taxon>Moraxellaceae</taxon>
        <taxon>Acinetobacter</taxon>
        <taxon>Acinetobacter calcoaceticus/baumannii complex</taxon>
    </lineage>
</organism>
<dbReference type="InterPro" id="IPR029058">
    <property type="entry name" value="AB_hydrolase_fold"/>
</dbReference>
<dbReference type="EMBL" id="PHJU02000012">
    <property type="protein sequence ID" value="PQL84886.1"/>
    <property type="molecule type" value="Genomic_DNA"/>
</dbReference>
<evidence type="ECO:0000313" key="3">
    <source>
        <dbReference type="EMBL" id="PQL84886.1"/>
    </source>
</evidence>
<dbReference type="SUPFAM" id="SSF53474">
    <property type="entry name" value="alpha/beta-Hydrolases"/>
    <property type="match status" value="1"/>
</dbReference>
<dbReference type="InterPro" id="IPR049492">
    <property type="entry name" value="BD-FAE-like_dom"/>
</dbReference>
<dbReference type="Pfam" id="PF20434">
    <property type="entry name" value="BD-FAE"/>
    <property type="match status" value="1"/>
</dbReference>
<dbReference type="RefSeq" id="WP_000669948.1">
    <property type="nucleotide sequence ID" value="NZ_PHJU02000012.1"/>
</dbReference>
<feature type="signal peptide" evidence="1">
    <location>
        <begin position="1"/>
        <end position="23"/>
    </location>
</feature>
<evidence type="ECO:0000313" key="4">
    <source>
        <dbReference type="Proteomes" id="UP000233757"/>
    </source>
</evidence>
<keyword evidence="1" id="KW-0732">Signal</keyword>
<dbReference type="AlphaFoldDB" id="A0AA45B923"/>
<evidence type="ECO:0000259" key="2">
    <source>
        <dbReference type="Pfam" id="PF20434"/>
    </source>
</evidence>
<proteinExistence type="predicted"/>
<dbReference type="NCBIfam" id="NF041556">
    <property type="entry name" value="tannase_B"/>
    <property type="match status" value="1"/>
</dbReference>
<dbReference type="Gene3D" id="3.40.50.1820">
    <property type="entry name" value="alpha/beta hydrolase"/>
    <property type="match status" value="1"/>
</dbReference>
<dbReference type="PROSITE" id="PS51257">
    <property type="entry name" value="PROKAR_LIPOPROTEIN"/>
    <property type="match status" value="1"/>
</dbReference>
<gene>
    <name evidence="3" type="ORF">CV954_005315</name>
</gene>